<evidence type="ECO:0000256" key="1">
    <source>
        <dbReference type="SAM" id="MobiDB-lite"/>
    </source>
</evidence>
<dbReference type="PANTHER" id="PTHR13490:SF0">
    <property type="entry name" value="SMALL RIBOSOMAL SUBUNIT PROTEIN MS35"/>
    <property type="match status" value="1"/>
</dbReference>
<reference evidence="3 4" key="1">
    <citation type="submission" date="2019-02" db="EMBL/GenBank/DDBJ databases">
        <title>Genome sequencing of the rare red list fungi Bondarzewia mesenterica.</title>
        <authorList>
            <person name="Buettner E."/>
            <person name="Kellner H."/>
        </authorList>
    </citation>
    <scope>NUCLEOTIDE SEQUENCE [LARGE SCALE GENOMIC DNA]</scope>
    <source>
        <strain evidence="3 4">DSM 108281</strain>
    </source>
</reference>
<feature type="compositionally biased region" description="Pro residues" evidence="1">
    <location>
        <begin position="30"/>
        <end position="39"/>
    </location>
</feature>
<dbReference type="EMBL" id="SGPL01000060">
    <property type="protein sequence ID" value="THH18926.1"/>
    <property type="molecule type" value="Genomic_DNA"/>
</dbReference>
<feature type="region of interest" description="Disordered" evidence="1">
    <location>
        <begin position="266"/>
        <end position="295"/>
    </location>
</feature>
<dbReference type="GO" id="GO:0032543">
    <property type="term" value="P:mitochondrial translation"/>
    <property type="evidence" value="ECO:0007669"/>
    <property type="project" value="InterPro"/>
</dbReference>
<dbReference type="GO" id="GO:0005763">
    <property type="term" value="C:mitochondrial small ribosomal subunit"/>
    <property type="evidence" value="ECO:0007669"/>
    <property type="project" value="TreeGrafter"/>
</dbReference>
<sequence>MLRLTQLRSTTVALRAARSLHSSRAVGYPRKPPAAPRPPRTAAGEAAIAEDLAEEVGMEMEPNTAWGIENLEDFQEDDTTAAGHIWLDQQRQTLHYLRLIEHEMPKLVAFRKEFVPPTSETPIAVRSISYGGEEHPATVKRAIAVPVSTLPLKDKHAIYKFRLLAGVRWTPYPPKDSGLKDRESGEHGYIKISCEDFPRPAMNLKWASDVLDKLIQEANKSDDQFRDIPYDRRHLDAKAMKAKKGKLKRDLAGGSGRYFSAPSIRDFPRSWLPKLPSRTEQPTSESLSVTPLQAQ</sequence>
<dbReference type="OrthoDB" id="283424at2759"/>
<evidence type="ECO:0000313" key="4">
    <source>
        <dbReference type="Proteomes" id="UP000310158"/>
    </source>
</evidence>
<keyword evidence="4" id="KW-1185">Reference proteome</keyword>
<feature type="compositionally biased region" description="Polar residues" evidence="1">
    <location>
        <begin position="278"/>
        <end position="295"/>
    </location>
</feature>
<organism evidence="3 4">
    <name type="scientific">Bondarzewia mesenterica</name>
    <dbReference type="NCBI Taxonomy" id="1095465"/>
    <lineage>
        <taxon>Eukaryota</taxon>
        <taxon>Fungi</taxon>
        <taxon>Dikarya</taxon>
        <taxon>Basidiomycota</taxon>
        <taxon>Agaricomycotina</taxon>
        <taxon>Agaricomycetes</taxon>
        <taxon>Russulales</taxon>
        <taxon>Bondarzewiaceae</taxon>
        <taxon>Bondarzewia</taxon>
    </lineage>
</organism>
<protein>
    <recommendedName>
        <fullName evidence="2">Small ribosomal subunit protein mS35 mitochondrial conserved domain-containing protein</fullName>
    </recommendedName>
</protein>
<dbReference type="InterPro" id="IPR019349">
    <property type="entry name" value="Ribosomal_mS35_mit"/>
</dbReference>
<proteinExistence type="predicted"/>
<dbReference type="GO" id="GO:0003735">
    <property type="term" value="F:structural constituent of ribosome"/>
    <property type="evidence" value="ECO:0007669"/>
    <property type="project" value="InterPro"/>
</dbReference>
<dbReference type="Pfam" id="PF10213">
    <property type="entry name" value="MRP-S28"/>
    <property type="match status" value="1"/>
</dbReference>
<dbReference type="Proteomes" id="UP000310158">
    <property type="component" value="Unassembled WGS sequence"/>
</dbReference>
<name>A0A4S4M1J0_9AGAM</name>
<comment type="caution">
    <text evidence="3">The sequence shown here is derived from an EMBL/GenBank/DDBJ whole genome shotgun (WGS) entry which is preliminary data.</text>
</comment>
<feature type="region of interest" description="Disordered" evidence="1">
    <location>
        <begin position="23"/>
        <end position="43"/>
    </location>
</feature>
<evidence type="ECO:0000259" key="2">
    <source>
        <dbReference type="Pfam" id="PF10213"/>
    </source>
</evidence>
<gene>
    <name evidence="3" type="ORF">EW146_g2141</name>
</gene>
<dbReference type="PANTHER" id="PTHR13490">
    <property type="entry name" value="MITOCHONDRIAL 28S RIBOSOMAL PROTEIN S28"/>
    <property type="match status" value="1"/>
</dbReference>
<dbReference type="InterPro" id="IPR039848">
    <property type="entry name" value="Ribosomal_mS35_mt"/>
</dbReference>
<evidence type="ECO:0000313" key="3">
    <source>
        <dbReference type="EMBL" id="THH18926.1"/>
    </source>
</evidence>
<accession>A0A4S4M1J0</accession>
<feature type="domain" description="Small ribosomal subunit protein mS35 mitochondrial conserved" evidence="2">
    <location>
        <begin position="113"/>
        <end position="245"/>
    </location>
</feature>
<dbReference type="AlphaFoldDB" id="A0A4S4M1J0"/>